<gene>
    <name evidence="1" type="ORF">scyTo_0011024</name>
</gene>
<accession>A0A401NG71</accession>
<sequence length="135" mass="15022">MLQRQAEHIGLSLGEGYYEELTTMTNPSANCLTHAWLARWLIRQIIHLREGGRVEALLLAVMLFASGTTGYVCDVSAKADDGIMVGVGRKRPTTLRELFEQALALEAAACDWENRWSGYCTGLVQEDELPQEGEH</sequence>
<dbReference type="AlphaFoldDB" id="A0A401NG71"/>
<evidence type="ECO:0000313" key="1">
    <source>
        <dbReference type="EMBL" id="GCB59920.1"/>
    </source>
</evidence>
<dbReference type="Proteomes" id="UP000288216">
    <property type="component" value="Unassembled WGS sequence"/>
</dbReference>
<reference evidence="1 2" key="1">
    <citation type="journal article" date="2018" name="Nat. Ecol. Evol.">
        <title>Shark genomes provide insights into elasmobranch evolution and the origin of vertebrates.</title>
        <authorList>
            <person name="Hara Y"/>
            <person name="Yamaguchi K"/>
            <person name="Onimaru K"/>
            <person name="Kadota M"/>
            <person name="Koyanagi M"/>
            <person name="Keeley SD"/>
            <person name="Tatsumi K"/>
            <person name="Tanaka K"/>
            <person name="Motone F"/>
            <person name="Kageyama Y"/>
            <person name="Nozu R"/>
            <person name="Adachi N"/>
            <person name="Nishimura O"/>
            <person name="Nakagawa R"/>
            <person name="Tanegashima C"/>
            <person name="Kiyatake I"/>
            <person name="Matsumoto R"/>
            <person name="Murakumo K"/>
            <person name="Nishida K"/>
            <person name="Terakita A"/>
            <person name="Kuratani S"/>
            <person name="Sato K"/>
            <person name="Hyodo S Kuraku.S."/>
        </authorList>
    </citation>
    <scope>NUCLEOTIDE SEQUENCE [LARGE SCALE GENOMIC DNA]</scope>
</reference>
<keyword evidence="2" id="KW-1185">Reference proteome</keyword>
<evidence type="ECO:0000313" key="2">
    <source>
        <dbReference type="Proteomes" id="UP000288216"/>
    </source>
</evidence>
<proteinExistence type="predicted"/>
<comment type="caution">
    <text evidence="1">The sequence shown here is derived from an EMBL/GenBank/DDBJ whole genome shotgun (WGS) entry which is preliminary data.</text>
</comment>
<name>A0A401NG71_SCYTO</name>
<protein>
    <submittedName>
        <fullName evidence="1">Uncharacterized protein</fullName>
    </submittedName>
</protein>
<dbReference type="EMBL" id="BFAA01004882">
    <property type="protein sequence ID" value="GCB59920.1"/>
    <property type="molecule type" value="Genomic_DNA"/>
</dbReference>
<organism evidence="1 2">
    <name type="scientific">Scyliorhinus torazame</name>
    <name type="common">Cloudy catshark</name>
    <name type="synonym">Catulus torazame</name>
    <dbReference type="NCBI Taxonomy" id="75743"/>
    <lineage>
        <taxon>Eukaryota</taxon>
        <taxon>Metazoa</taxon>
        <taxon>Chordata</taxon>
        <taxon>Craniata</taxon>
        <taxon>Vertebrata</taxon>
        <taxon>Chondrichthyes</taxon>
        <taxon>Elasmobranchii</taxon>
        <taxon>Galeomorphii</taxon>
        <taxon>Galeoidea</taxon>
        <taxon>Carcharhiniformes</taxon>
        <taxon>Scyliorhinidae</taxon>
        <taxon>Scyliorhinus</taxon>
    </lineage>
</organism>